<dbReference type="Gene3D" id="3.40.50.720">
    <property type="entry name" value="NAD(P)-binding Rossmann-like Domain"/>
    <property type="match status" value="1"/>
</dbReference>
<dbReference type="PANTHER" id="PTHR14097">
    <property type="entry name" value="OXIDOREDUCTASE HTATIP2"/>
    <property type="match status" value="1"/>
</dbReference>
<dbReference type="GO" id="GO:0051170">
    <property type="term" value="P:import into nucleus"/>
    <property type="evidence" value="ECO:0007669"/>
    <property type="project" value="TreeGrafter"/>
</dbReference>
<proteinExistence type="predicted"/>
<dbReference type="InterPro" id="IPR036291">
    <property type="entry name" value="NAD(P)-bd_dom_sf"/>
</dbReference>
<dbReference type="Pfam" id="PF13460">
    <property type="entry name" value="NAD_binding_10"/>
    <property type="match status" value="1"/>
</dbReference>
<dbReference type="PANTHER" id="PTHR14097:SF7">
    <property type="entry name" value="OXIDOREDUCTASE HTATIP2"/>
    <property type="match status" value="1"/>
</dbReference>
<feature type="domain" description="NAD(P)-binding" evidence="1">
    <location>
        <begin position="10"/>
        <end position="204"/>
    </location>
</feature>
<evidence type="ECO:0000259" key="1">
    <source>
        <dbReference type="Pfam" id="PF13460"/>
    </source>
</evidence>
<dbReference type="InterPro" id="IPR016040">
    <property type="entry name" value="NAD(P)-bd_dom"/>
</dbReference>
<accession>A0A7S0WUK6</accession>
<gene>
    <name evidence="2" type="ORF">CLEI1391_LOCUS12013</name>
</gene>
<dbReference type="AlphaFoldDB" id="A0A7S0WUK6"/>
<dbReference type="EMBL" id="HBFB01021388">
    <property type="protein sequence ID" value="CAD8684851.1"/>
    <property type="molecule type" value="Transcribed_RNA"/>
</dbReference>
<reference evidence="2" key="1">
    <citation type="submission" date="2021-01" db="EMBL/GenBank/DDBJ databases">
        <authorList>
            <person name="Corre E."/>
            <person name="Pelletier E."/>
            <person name="Niang G."/>
            <person name="Scheremetjew M."/>
            <person name="Finn R."/>
            <person name="Kale V."/>
            <person name="Holt S."/>
            <person name="Cochrane G."/>
            <person name="Meng A."/>
            <person name="Brown T."/>
            <person name="Cohen L."/>
        </authorList>
    </citation>
    <scope>NUCLEOTIDE SEQUENCE</scope>
    <source>
        <strain evidence="2">SAG 11-49</strain>
    </source>
</reference>
<organism evidence="2">
    <name type="scientific">Chlamydomonas leiostraca</name>
    <dbReference type="NCBI Taxonomy" id="1034604"/>
    <lineage>
        <taxon>Eukaryota</taxon>
        <taxon>Viridiplantae</taxon>
        <taxon>Chlorophyta</taxon>
        <taxon>core chlorophytes</taxon>
        <taxon>Chlorophyceae</taxon>
        <taxon>CS clade</taxon>
        <taxon>Chlamydomonadales</taxon>
        <taxon>Chlamydomonadaceae</taxon>
        <taxon>Chlamydomonas</taxon>
    </lineage>
</organism>
<name>A0A7S0WUK6_9CHLO</name>
<sequence>MAGRKAVVVGATGATGEHVLGQLLMDGHWQTVVAVGRRDAPVPPEYPPDQHKAQLQQVKVNMDALETEAAGAFAGADAVFCCLGTTRAAAGSAEAFLKVDYGYVCATARAAKAGGAPHFALVSSAGANANMWANDWKIFHSLLYPRTKGQAEEYVKSQGFASCAIYRPGLLLRGDKARGVEKAFVRLPFLSSLPTTSLARSMVADAKREPRAGLRMVTMDDLLKDMAAAGQ</sequence>
<evidence type="ECO:0000313" key="2">
    <source>
        <dbReference type="EMBL" id="CAD8684851.1"/>
    </source>
</evidence>
<dbReference type="GO" id="GO:0005737">
    <property type="term" value="C:cytoplasm"/>
    <property type="evidence" value="ECO:0007669"/>
    <property type="project" value="TreeGrafter"/>
</dbReference>
<dbReference type="SUPFAM" id="SSF51735">
    <property type="entry name" value="NAD(P)-binding Rossmann-fold domains"/>
    <property type="match status" value="1"/>
</dbReference>
<protein>
    <recommendedName>
        <fullName evidence="1">NAD(P)-binding domain-containing protein</fullName>
    </recommendedName>
</protein>